<proteinExistence type="inferred from homology"/>
<feature type="domain" description="Acyltransferase 3" evidence="8">
    <location>
        <begin position="11"/>
        <end position="360"/>
    </location>
</feature>
<comment type="similarity">
    <text evidence="2">Belongs to the acyltransferase 3 family.</text>
</comment>
<dbReference type="STRING" id="59374.FSU_2143"/>
<name>C9RRR3_FIBSS</name>
<feature type="transmembrane region" description="Helical" evidence="7">
    <location>
        <begin position="46"/>
        <end position="67"/>
    </location>
</feature>
<dbReference type="GO" id="GO:0009246">
    <property type="term" value="P:enterobacterial common antigen biosynthetic process"/>
    <property type="evidence" value="ECO:0007669"/>
    <property type="project" value="TreeGrafter"/>
</dbReference>
<keyword evidence="12" id="KW-1185">Reference proteome</keyword>
<keyword evidence="5 7" id="KW-1133">Transmembrane helix</keyword>
<evidence type="ECO:0000256" key="3">
    <source>
        <dbReference type="ARBA" id="ARBA00022475"/>
    </source>
</evidence>
<evidence type="ECO:0000313" key="9">
    <source>
        <dbReference type="EMBL" id="ACX75249.1"/>
    </source>
</evidence>
<feature type="transmembrane region" description="Helical" evidence="7">
    <location>
        <begin position="138"/>
        <end position="158"/>
    </location>
</feature>
<dbReference type="EMBL" id="CP001792">
    <property type="protein sequence ID" value="ACX75249.1"/>
    <property type="molecule type" value="Genomic_DNA"/>
</dbReference>
<gene>
    <name evidence="9" type="ordered locus">Fisuc_1654</name>
    <name evidence="10" type="ordered locus">FSU_2143</name>
</gene>
<evidence type="ECO:0000256" key="6">
    <source>
        <dbReference type="ARBA" id="ARBA00023136"/>
    </source>
</evidence>
<evidence type="ECO:0000313" key="11">
    <source>
        <dbReference type="Proteomes" id="UP000000517"/>
    </source>
</evidence>
<evidence type="ECO:0000256" key="5">
    <source>
        <dbReference type="ARBA" id="ARBA00022989"/>
    </source>
</evidence>
<evidence type="ECO:0000259" key="8">
    <source>
        <dbReference type="Pfam" id="PF01757"/>
    </source>
</evidence>
<feature type="transmembrane region" description="Helical" evidence="7">
    <location>
        <begin position="229"/>
        <end position="250"/>
    </location>
</feature>
<evidence type="ECO:0000256" key="2">
    <source>
        <dbReference type="ARBA" id="ARBA00007400"/>
    </source>
</evidence>
<dbReference type="eggNOG" id="COG1835">
    <property type="taxonomic scope" value="Bacteria"/>
</dbReference>
<reference evidence="10" key="3">
    <citation type="submission" date="2010-08" db="EMBL/GenBank/DDBJ databases">
        <authorList>
            <person name="Durkin A.S."/>
            <person name="Nelson K.E."/>
            <person name="Morrison M."/>
            <person name="Forsberg C.W."/>
            <person name="Wilson D.B."/>
            <person name="Russell J.B."/>
            <person name="Cann I.K.O."/>
            <person name="Mackie R.I."/>
            <person name="White B.A."/>
        </authorList>
    </citation>
    <scope>NUCLEOTIDE SEQUENCE</scope>
    <source>
        <strain evidence="10">S85</strain>
    </source>
</reference>
<accession>C9RRR3</accession>
<dbReference type="PANTHER" id="PTHR40074">
    <property type="entry name" value="O-ACETYLTRANSFERASE WECH"/>
    <property type="match status" value="1"/>
</dbReference>
<organism evidence="10 11">
    <name type="scientific">Fibrobacter succinogenes (strain ATCC 19169 / S85)</name>
    <dbReference type="NCBI Taxonomy" id="59374"/>
    <lineage>
        <taxon>Bacteria</taxon>
        <taxon>Pseudomonadati</taxon>
        <taxon>Fibrobacterota</taxon>
        <taxon>Fibrobacteria</taxon>
        <taxon>Fibrobacterales</taxon>
        <taxon>Fibrobacteraceae</taxon>
        <taxon>Fibrobacter</taxon>
    </lineage>
</organism>
<evidence type="ECO:0000256" key="1">
    <source>
        <dbReference type="ARBA" id="ARBA00004651"/>
    </source>
</evidence>
<reference evidence="9 12" key="1">
    <citation type="submission" date="2009-10" db="EMBL/GenBank/DDBJ databases">
        <title>Complete sequence of Fibrobacter succinogenes subsp. succinogenes S85.</title>
        <authorList>
            <consortium name="US DOE Joint Genome Institute"/>
            <person name="Lucas S."/>
            <person name="Copeland A."/>
            <person name="Lapidus A."/>
            <person name="Glavina del Rio T."/>
            <person name="Tice H."/>
            <person name="Bruce D."/>
            <person name="Goodwin L."/>
            <person name="Pitluck S."/>
            <person name="Chertkov O."/>
            <person name="Detter J.C."/>
            <person name="Han C."/>
            <person name="Tapia R."/>
            <person name="Larimer F."/>
            <person name="Land M."/>
            <person name="Hauser L."/>
            <person name="Kyrpides N."/>
            <person name="Mikhailova N."/>
            <person name="Weimer P.J."/>
            <person name="Stevenson D.M."/>
            <person name="Boyum J."/>
            <person name="Brumm P.I."/>
            <person name="Mead D."/>
        </authorList>
    </citation>
    <scope>NUCLEOTIDE SEQUENCE [LARGE SCALE GENOMIC DNA]</scope>
    <source>
        <strain evidence="12">ATCC 19169 / S85</strain>
        <strain evidence="9">S85</strain>
    </source>
</reference>
<dbReference type="InterPro" id="IPR002656">
    <property type="entry name" value="Acyl_transf_3_dom"/>
</dbReference>
<keyword evidence="10" id="KW-0012">Acyltransferase</keyword>
<evidence type="ECO:0000313" key="10">
    <source>
        <dbReference type="EMBL" id="ADL24882.1"/>
    </source>
</evidence>
<feature type="transmembrane region" description="Helical" evidence="7">
    <location>
        <begin position="262"/>
        <end position="285"/>
    </location>
</feature>
<dbReference type="OrthoDB" id="9810469at2"/>
<feature type="transmembrane region" description="Helical" evidence="7">
    <location>
        <begin position="170"/>
        <end position="187"/>
    </location>
</feature>
<feature type="transmembrane region" description="Helical" evidence="7">
    <location>
        <begin position="16"/>
        <end position="34"/>
    </location>
</feature>
<dbReference type="PANTHER" id="PTHR40074:SF2">
    <property type="entry name" value="O-ACETYLTRANSFERASE WECH"/>
    <property type="match status" value="1"/>
</dbReference>
<dbReference type="Proteomes" id="UP000000517">
    <property type="component" value="Chromosome"/>
</dbReference>
<keyword evidence="4 7" id="KW-0812">Transmembrane</keyword>
<feature type="transmembrane region" description="Helical" evidence="7">
    <location>
        <begin position="199"/>
        <end position="217"/>
    </location>
</feature>
<sequence length="383" mass="44228">MPEIKSTTCKNHSIELIRIVACLLVIMAHSQIGILNNNELISGRLAISTILADDVPLFLLVTGFFFFGRIKSDADIIPTFPHRAKSFFSRVYIPTIVYILINIIYRYYNSPTPLNSILNADWDYLGRFIFRLLPGDHLWYICTYMSFIFFFPMLAFVCQDSLQKNKLRRTLLGIAIGAAVIGDVQYFFKLSMIDFEKFLWGYCTIFLILGYELSLFIRKFENKRSKLFAIGIVIYLLGFFIKFSLQYYMFTEYGENYANNRFRWLQCSPCFITTVGMFIAVYALGTLIKAKGIVARIINYVGSCTFAIYLFHFMVILETGNLRSTIFWKTGAAMTFFNAIAYYIPYALAVFGLTLVVAIVFKYVVEKPVAKLFKKEMPVQRRA</sequence>
<protein>
    <submittedName>
        <fullName evidence="9">Acyltransferase 3</fullName>
    </submittedName>
    <submittedName>
        <fullName evidence="10">Acyltransferase family protein</fullName>
    </submittedName>
</protein>
<dbReference type="EMBL" id="CP002158">
    <property type="protein sequence ID" value="ADL24882.1"/>
    <property type="molecule type" value="Genomic_DNA"/>
</dbReference>
<dbReference type="KEGG" id="fsu:Fisuc_1654"/>
<keyword evidence="6 7" id="KW-0472">Membrane</keyword>
<dbReference type="RefSeq" id="WP_014546327.1">
    <property type="nucleotide sequence ID" value="NC_013410.1"/>
</dbReference>
<comment type="subcellular location">
    <subcellularLocation>
        <location evidence="1">Cell membrane</location>
        <topology evidence="1">Multi-pass membrane protein</topology>
    </subcellularLocation>
</comment>
<feature type="transmembrane region" description="Helical" evidence="7">
    <location>
        <begin position="87"/>
        <end position="108"/>
    </location>
</feature>
<dbReference type="GO" id="GO:0016413">
    <property type="term" value="F:O-acetyltransferase activity"/>
    <property type="evidence" value="ECO:0007669"/>
    <property type="project" value="TreeGrafter"/>
</dbReference>
<feature type="transmembrane region" description="Helical" evidence="7">
    <location>
        <begin position="340"/>
        <end position="365"/>
    </location>
</feature>
<dbReference type="KEGG" id="fsc:FSU_2143"/>
<evidence type="ECO:0000256" key="4">
    <source>
        <dbReference type="ARBA" id="ARBA00022692"/>
    </source>
</evidence>
<keyword evidence="10" id="KW-0808">Transferase</keyword>
<reference evidence="11" key="2">
    <citation type="submission" date="2010-08" db="EMBL/GenBank/DDBJ databases">
        <title>Complete sequence of Fibrobacter succinogenes subsp. succinogenes S85.</title>
        <authorList>
            <person name="Durkin A.S."/>
            <person name="Nelson K.E."/>
            <person name="Morrison M."/>
            <person name="Forsberg C.W."/>
            <person name="Wilson D.B."/>
            <person name="Russell J.B."/>
            <person name="Cann I.K.O."/>
            <person name="Mackie R.I."/>
            <person name="White B.A."/>
        </authorList>
    </citation>
    <scope>NUCLEOTIDE SEQUENCE [LARGE SCALE GENOMIC DNA]</scope>
    <source>
        <strain evidence="11">ATCC 19169 / S85</strain>
    </source>
</reference>
<dbReference type="Pfam" id="PF01757">
    <property type="entry name" value="Acyl_transf_3"/>
    <property type="match status" value="1"/>
</dbReference>
<evidence type="ECO:0000313" key="12">
    <source>
        <dbReference type="Proteomes" id="UP000001497"/>
    </source>
</evidence>
<feature type="transmembrane region" description="Helical" evidence="7">
    <location>
        <begin position="297"/>
        <end position="320"/>
    </location>
</feature>
<keyword evidence="3" id="KW-1003">Cell membrane</keyword>
<dbReference type="AlphaFoldDB" id="C9RRR3"/>
<dbReference type="GO" id="GO:0005886">
    <property type="term" value="C:plasma membrane"/>
    <property type="evidence" value="ECO:0007669"/>
    <property type="project" value="UniProtKB-SubCell"/>
</dbReference>
<dbReference type="HOGENOM" id="CLU_721111_0_0_0"/>
<dbReference type="Proteomes" id="UP000001497">
    <property type="component" value="Chromosome"/>
</dbReference>
<evidence type="ECO:0000256" key="7">
    <source>
        <dbReference type="SAM" id="Phobius"/>
    </source>
</evidence>